<dbReference type="InterPro" id="IPR005625">
    <property type="entry name" value="PepSY-ass_TM"/>
</dbReference>
<comment type="caution">
    <text evidence="2">The sequence shown here is derived from an EMBL/GenBank/DDBJ whole genome shotgun (WGS) entry which is preliminary data.</text>
</comment>
<keyword evidence="3" id="KW-1185">Reference proteome</keyword>
<reference evidence="2 3" key="1">
    <citation type="submission" date="2017-11" db="EMBL/GenBank/DDBJ databases">
        <title>Genomic Encyclopedia of Archaeal and Bacterial Type Strains, Phase II (KMG-II): From Individual Species to Whole Genera.</title>
        <authorList>
            <person name="Goeker M."/>
        </authorList>
    </citation>
    <scope>NUCLEOTIDE SEQUENCE [LARGE SCALE GENOMIC DNA]</scope>
    <source>
        <strain evidence="2 3">DSM 27268</strain>
    </source>
</reference>
<feature type="transmembrane region" description="Helical" evidence="1">
    <location>
        <begin position="12"/>
        <end position="40"/>
    </location>
</feature>
<gene>
    <name evidence="2" type="ORF">BXY57_0294</name>
</gene>
<evidence type="ECO:0000256" key="1">
    <source>
        <dbReference type="SAM" id="Phobius"/>
    </source>
</evidence>
<dbReference type="PANTHER" id="PTHR34219:SF3">
    <property type="entry name" value="BLL7967 PROTEIN"/>
    <property type="match status" value="1"/>
</dbReference>
<evidence type="ECO:0000313" key="3">
    <source>
        <dbReference type="Proteomes" id="UP000230000"/>
    </source>
</evidence>
<feature type="transmembrane region" description="Helical" evidence="1">
    <location>
        <begin position="163"/>
        <end position="182"/>
    </location>
</feature>
<dbReference type="OrthoDB" id="111691at2"/>
<sequence>MPVNKKSPILRIIAWLHLWPGLISGLIVFIVSITGCLFVFQKEISELTRKKILFVSSHHPANTFPLHILMDNAQSALGNDKHITYITAYADPSRAWEMMAYAPGDSKAVFFPNTLRYYESVFVNPYTGAVTGKINYKKDFFVIIKYIHWSLFLNTIYGQPIVGWSTLIFMLILITGMILWFPGKWNRHEIKKAFTIAWRSRWKRVNYDLHNVLGFYIFNIALILAFTGILFAFGWLRNMFSDVKHPRSKTAVQVSDQMLTSQPEGFLPDQIFQAVRKHFPNAKRFILQLPADSTAPIYLSVYFQNEVYYDARTLAFDSQTGRLISDEAFSSKTFGEKMLQMNYDIHVGSIGGITGKIIAFIGSLICASLPKTGFIIWWGKRKKKTNKNRKPVILVSESC</sequence>
<protein>
    <submittedName>
        <fullName evidence="2">Putative iron-regulated membrane protein</fullName>
    </submittedName>
</protein>
<feature type="transmembrane region" description="Helical" evidence="1">
    <location>
        <begin position="140"/>
        <end position="157"/>
    </location>
</feature>
<dbReference type="Proteomes" id="UP000230000">
    <property type="component" value="Unassembled WGS sequence"/>
</dbReference>
<dbReference type="Pfam" id="PF03929">
    <property type="entry name" value="PepSY_TM"/>
    <property type="match status" value="1"/>
</dbReference>
<keyword evidence="1" id="KW-0472">Membrane</keyword>
<feature type="transmembrane region" description="Helical" evidence="1">
    <location>
        <begin position="213"/>
        <end position="236"/>
    </location>
</feature>
<dbReference type="EMBL" id="PGFG01000001">
    <property type="protein sequence ID" value="PJJ74732.1"/>
    <property type="molecule type" value="Genomic_DNA"/>
</dbReference>
<keyword evidence="1" id="KW-0812">Transmembrane</keyword>
<name>A0A2M9CS26_9BACT</name>
<evidence type="ECO:0000313" key="2">
    <source>
        <dbReference type="EMBL" id="PJJ74732.1"/>
    </source>
</evidence>
<feature type="transmembrane region" description="Helical" evidence="1">
    <location>
        <begin position="357"/>
        <end position="379"/>
    </location>
</feature>
<accession>A0A2M9CS26</accession>
<dbReference type="RefSeq" id="WP_100313431.1">
    <property type="nucleotide sequence ID" value="NZ_PGFG01000001.1"/>
</dbReference>
<keyword evidence="1" id="KW-1133">Transmembrane helix</keyword>
<dbReference type="AlphaFoldDB" id="A0A2M9CS26"/>
<proteinExistence type="predicted"/>
<organism evidence="2 3">
    <name type="scientific">Thermoflavifilum aggregans</name>
    <dbReference type="NCBI Taxonomy" id="454188"/>
    <lineage>
        <taxon>Bacteria</taxon>
        <taxon>Pseudomonadati</taxon>
        <taxon>Bacteroidota</taxon>
        <taxon>Chitinophagia</taxon>
        <taxon>Chitinophagales</taxon>
        <taxon>Chitinophagaceae</taxon>
        <taxon>Thermoflavifilum</taxon>
    </lineage>
</organism>
<dbReference type="PANTHER" id="PTHR34219">
    <property type="entry name" value="IRON-REGULATED INNER MEMBRANE PROTEIN-RELATED"/>
    <property type="match status" value="1"/>
</dbReference>